<evidence type="ECO:0000313" key="2">
    <source>
        <dbReference type="EMBL" id="PYC73898.1"/>
    </source>
</evidence>
<dbReference type="EMBL" id="PYBV01000008">
    <property type="protein sequence ID" value="PYC73898.1"/>
    <property type="molecule type" value="Genomic_DNA"/>
</dbReference>
<sequence>MSDDILARLQQIQGHTLKLQAAMQSQPKPSEGHGTDPSGCVGLVVDPDGLPSRIEVRAGWQRHVAAAELGPLVLLVFQETAAQATQAWSESFDLDAWRSRAEAARAGEREGAGLPPLQQARPFGSPRDPLTLTEEALKALKATRDQAAAPPVTVTGWDGDRAVSITLTPGGLQGCTINPRWALRQGASALNAALREALRAARAAIEEHAARRRAEAQGLDDLAREALATLARFQDFNNPPEEG</sequence>
<accession>A0A318NS46</accession>
<comment type="caution">
    <text evidence="2">The sequence shown here is derived from an EMBL/GenBank/DDBJ whole genome shotgun (WGS) entry which is preliminary data.</text>
</comment>
<gene>
    <name evidence="2" type="ORF">C7C45_06070</name>
</gene>
<evidence type="ECO:0000256" key="1">
    <source>
        <dbReference type="SAM" id="MobiDB-lite"/>
    </source>
</evidence>
<dbReference type="Gene3D" id="3.30.1310.10">
    <property type="entry name" value="Nucleoid-associated protein YbaB-like domain"/>
    <property type="match status" value="1"/>
</dbReference>
<proteinExistence type="predicted"/>
<keyword evidence="3" id="KW-1185">Reference proteome</keyword>
<feature type="region of interest" description="Disordered" evidence="1">
    <location>
        <begin position="105"/>
        <end position="125"/>
    </location>
</feature>
<evidence type="ECO:0008006" key="4">
    <source>
        <dbReference type="Google" id="ProtNLM"/>
    </source>
</evidence>
<evidence type="ECO:0000313" key="3">
    <source>
        <dbReference type="Proteomes" id="UP000248333"/>
    </source>
</evidence>
<dbReference type="InterPro" id="IPR036894">
    <property type="entry name" value="YbaB-like_sf"/>
</dbReference>
<dbReference type="AlphaFoldDB" id="A0A318NS46"/>
<organism evidence="2 3">
    <name type="scientific">Micromonospora arborensis</name>
    <dbReference type="NCBI Taxonomy" id="2116518"/>
    <lineage>
        <taxon>Bacteria</taxon>
        <taxon>Bacillati</taxon>
        <taxon>Actinomycetota</taxon>
        <taxon>Actinomycetes</taxon>
        <taxon>Micromonosporales</taxon>
        <taxon>Micromonosporaceae</taxon>
        <taxon>Micromonospora</taxon>
    </lineage>
</organism>
<protein>
    <recommendedName>
        <fullName evidence="4">YbaB/EbfC family DNA-binding protein</fullName>
    </recommendedName>
</protein>
<dbReference type="Proteomes" id="UP000248333">
    <property type="component" value="Unassembled WGS sequence"/>
</dbReference>
<reference evidence="2 3" key="1">
    <citation type="submission" date="2018-03" db="EMBL/GenBank/DDBJ databases">
        <title>Bioinformatic expansion and discovery of thiopeptide antibiotics.</title>
        <authorList>
            <person name="Schwalen C.J."/>
            <person name="Hudson G.A."/>
            <person name="Mitchell D.A."/>
        </authorList>
    </citation>
    <scope>NUCLEOTIDE SEQUENCE [LARGE SCALE GENOMIC DNA]</scope>
    <source>
        <strain evidence="2 3">NRRL 8041</strain>
    </source>
</reference>
<dbReference type="OrthoDB" id="3404805at2"/>
<name>A0A318NS46_9ACTN</name>
<dbReference type="RefSeq" id="WP_110562667.1">
    <property type="nucleotide sequence ID" value="NZ_PYBV01000008.1"/>
</dbReference>